<keyword evidence="1" id="KW-1133">Transmembrane helix</keyword>
<keyword evidence="1" id="KW-0812">Transmembrane</keyword>
<organism evidence="2 3">
    <name type="scientific">Colletotrichum zoysiae</name>
    <dbReference type="NCBI Taxonomy" id="1216348"/>
    <lineage>
        <taxon>Eukaryota</taxon>
        <taxon>Fungi</taxon>
        <taxon>Dikarya</taxon>
        <taxon>Ascomycota</taxon>
        <taxon>Pezizomycotina</taxon>
        <taxon>Sordariomycetes</taxon>
        <taxon>Hypocreomycetidae</taxon>
        <taxon>Glomerellales</taxon>
        <taxon>Glomerellaceae</taxon>
        <taxon>Colletotrichum</taxon>
        <taxon>Colletotrichum graminicola species complex</taxon>
    </lineage>
</organism>
<evidence type="ECO:0000313" key="3">
    <source>
        <dbReference type="Proteomes" id="UP001232148"/>
    </source>
</evidence>
<reference evidence="2" key="1">
    <citation type="submission" date="2021-06" db="EMBL/GenBank/DDBJ databases">
        <title>Comparative genomics, transcriptomics and evolutionary studies reveal genomic signatures of adaptation to plant cell wall in hemibiotrophic fungi.</title>
        <authorList>
            <consortium name="DOE Joint Genome Institute"/>
            <person name="Baroncelli R."/>
            <person name="Diaz J.F."/>
            <person name="Benocci T."/>
            <person name="Peng M."/>
            <person name="Battaglia E."/>
            <person name="Haridas S."/>
            <person name="Andreopoulos W."/>
            <person name="Labutti K."/>
            <person name="Pangilinan J."/>
            <person name="Floch G.L."/>
            <person name="Makela M.R."/>
            <person name="Henrissat B."/>
            <person name="Grigoriev I.V."/>
            <person name="Crouch J.A."/>
            <person name="De Vries R.P."/>
            <person name="Sukno S.A."/>
            <person name="Thon M.R."/>
        </authorList>
    </citation>
    <scope>NUCLEOTIDE SEQUENCE</scope>
    <source>
        <strain evidence="2">MAFF235873</strain>
    </source>
</reference>
<accession>A0AAD9H9R7</accession>
<dbReference type="Proteomes" id="UP001232148">
    <property type="component" value="Unassembled WGS sequence"/>
</dbReference>
<gene>
    <name evidence="2" type="ORF">LX32DRAFT_71124</name>
</gene>
<evidence type="ECO:0000313" key="2">
    <source>
        <dbReference type="EMBL" id="KAK2025070.1"/>
    </source>
</evidence>
<keyword evidence="3" id="KW-1185">Reference proteome</keyword>
<sequence>MAFTKVISNSRKSAYMVLCIPLRASHYTHPIVSRINSRRRQRGLYYSSGWVRRRNVIVAAATVAAATVAAATVAELVWRVTIALRSVPH</sequence>
<dbReference type="EMBL" id="MU842946">
    <property type="protein sequence ID" value="KAK2025070.1"/>
    <property type="molecule type" value="Genomic_DNA"/>
</dbReference>
<keyword evidence="1" id="KW-0472">Membrane</keyword>
<protein>
    <submittedName>
        <fullName evidence="2">Uncharacterized protein</fullName>
    </submittedName>
</protein>
<dbReference type="AlphaFoldDB" id="A0AAD9H9R7"/>
<feature type="transmembrane region" description="Helical" evidence="1">
    <location>
        <begin position="56"/>
        <end position="78"/>
    </location>
</feature>
<evidence type="ECO:0000256" key="1">
    <source>
        <dbReference type="SAM" id="Phobius"/>
    </source>
</evidence>
<proteinExistence type="predicted"/>
<comment type="caution">
    <text evidence="2">The sequence shown here is derived from an EMBL/GenBank/DDBJ whole genome shotgun (WGS) entry which is preliminary data.</text>
</comment>
<name>A0AAD9H9R7_9PEZI</name>